<reference evidence="2" key="1">
    <citation type="journal article" date="2022" name="bioRxiv">
        <title>Sequencing and chromosome-scale assembly of the giantPleurodeles waltlgenome.</title>
        <authorList>
            <person name="Brown T."/>
            <person name="Elewa A."/>
            <person name="Iarovenko S."/>
            <person name="Subramanian E."/>
            <person name="Araus A.J."/>
            <person name="Petzold A."/>
            <person name="Susuki M."/>
            <person name="Suzuki K.-i.T."/>
            <person name="Hayashi T."/>
            <person name="Toyoda A."/>
            <person name="Oliveira C."/>
            <person name="Osipova E."/>
            <person name="Leigh N.D."/>
            <person name="Simon A."/>
            <person name="Yun M.H."/>
        </authorList>
    </citation>
    <scope>NUCLEOTIDE SEQUENCE</scope>
    <source>
        <strain evidence="2">20211129_DDA</strain>
        <tissue evidence="2">Liver</tissue>
    </source>
</reference>
<protein>
    <submittedName>
        <fullName evidence="2">Uncharacterized protein</fullName>
    </submittedName>
</protein>
<feature type="region of interest" description="Disordered" evidence="1">
    <location>
        <begin position="124"/>
        <end position="225"/>
    </location>
</feature>
<dbReference type="Proteomes" id="UP001066276">
    <property type="component" value="Chromosome 3_2"/>
</dbReference>
<gene>
    <name evidence="2" type="ORF">NDU88_002242</name>
</gene>
<comment type="caution">
    <text evidence="2">The sequence shown here is derived from an EMBL/GenBank/DDBJ whole genome shotgun (WGS) entry which is preliminary data.</text>
</comment>
<evidence type="ECO:0000313" key="3">
    <source>
        <dbReference type="Proteomes" id="UP001066276"/>
    </source>
</evidence>
<evidence type="ECO:0000256" key="1">
    <source>
        <dbReference type="SAM" id="MobiDB-lite"/>
    </source>
</evidence>
<feature type="compositionally biased region" description="Basic and acidic residues" evidence="1">
    <location>
        <begin position="194"/>
        <end position="216"/>
    </location>
</feature>
<sequence>MGIAVGVLVIEAWLENMPGTAVFLEVLRARPQEGLADPSDRPPCRFEDTQGWPACPSEQPWSRRSPGNRLWERFGPRCAAAWDPDRPICFWAWLPTEEAVRQCGLGAVLGQQGGKSCTAALKAKQRKGPRGPRQLGAPVGQDGEVLLPVGDSEVKDTEGGCQVGEDEESLGLSEGAGEGMVPEGPASWEWSEGEEGREWGGRRGWEDGERLSRDLGGRGPQDKVMAGPNAASWMARRETYLQMHPLLWWFPRGGVAEWVLHPPSQHSSGSDNLVWHFQDRRTVQQASHRYRQGFRGAPCLTRRWLRRWTNWITMRTVWKKES</sequence>
<name>A0AAV7TKM9_PLEWA</name>
<proteinExistence type="predicted"/>
<feature type="compositionally biased region" description="Basic and acidic residues" evidence="1">
    <location>
        <begin position="38"/>
        <end position="48"/>
    </location>
</feature>
<keyword evidence="3" id="KW-1185">Reference proteome</keyword>
<dbReference type="AlphaFoldDB" id="A0AAV7TKM9"/>
<dbReference type="EMBL" id="JANPWB010000006">
    <property type="protein sequence ID" value="KAJ1176975.1"/>
    <property type="molecule type" value="Genomic_DNA"/>
</dbReference>
<organism evidence="2 3">
    <name type="scientific">Pleurodeles waltl</name>
    <name type="common">Iberian ribbed newt</name>
    <dbReference type="NCBI Taxonomy" id="8319"/>
    <lineage>
        <taxon>Eukaryota</taxon>
        <taxon>Metazoa</taxon>
        <taxon>Chordata</taxon>
        <taxon>Craniata</taxon>
        <taxon>Vertebrata</taxon>
        <taxon>Euteleostomi</taxon>
        <taxon>Amphibia</taxon>
        <taxon>Batrachia</taxon>
        <taxon>Caudata</taxon>
        <taxon>Salamandroidea</taxon>
        <taxon>Salamandridae</taxon>
        <taxon>Pleurodelinae</taxon>
        <taxon>Pleurodeles</taxon>
    </lineage>
</organism>
<evidence type="ECO:0000313" key="2">
    <source>
        <dbReference type="EMBL" id="KAJ1176975.1"/>
    </source>
</evidence>
<accession>A0AAV7TKM9</accession>
<feature type="region of interest" description="Disordered" evidence="1">
    <location>
        <begin position="34"/>
        <end position="63"/>
    </location>
</feature>